<dbReference type="UniPathway" id="UPA00606"/>
<feature type="binding site" evidence="3">
    <location>
        <begin position="214"/>
        <end position="216"/>
    </location>
    <ligand>
        <name>substrate</name>
    </ligand>
</feature>
<dbReference type="GO" id="GO:0006166">
    <property type="term" value="P:purine ribonucleoside salvage"/>
    <property type="evidence" value="ECO:0007669"/>
    <property type="project" value="UniProtKB-UniRule"/>
</dbReference>
<dbReference type="AlphaFoldDB" id="A0A6L5G9D6"/>
<dbReference type="EC" id="2.4.2.1" evidence="3"/>
<keyword evidence="1 3" id="KW-0328">Glycosyltransferase</keyword>
<comment type="pathway">
    <text evidence="3">Purine metabolism; purine nucleoside salvage.</text>
</comment>
<dbReference type="RefSeq" id="WP_153025371.1">
    <property type="nucleotide sequence ID" value="NZ_WIAO01000012.1"/>
</dbReference>
<dbReference type="Pfam" id="PF01048">
    <property type="entry name" value="PNP_UDP_1"/>
    <property type="match status" value="1"/>
</dbReference>
<comment type="similarity">
    <text evidence="3">Belongs to the PNP/MTAP phosphorylase family. MTAP subfamily.</text>
</comment>
<comment type="function">
    <text evidence="3">Purine nucleoside phosphorylase involved in purine salvage.</text>
</comment>
<dbReference type="PANTHER" id="PTHR42679:SF2">
    <property type="entry name" value="S-METHYL-5'-THIOADENOSINE PHOSPHORYLASE"/>
    <property type="match status" value="1"/>
</dbReference>
<evidence type="ECO:0000256" key="3">
    <source>
        <dbReference type="HAMAP-Rule" id="MF_01963"/>
    </source>
</evidence>
<dbReference type="InterPro" id="IPR035994">
    <property type="entry name" value="Nucleoside_phosphorylase_sf"/>
</dbReference>
<evidence type="ECO:0000256" key="1">
    <source>
        <dbReference type="ARBA" id="ARBA00022676"/>
    </source>
</evidence>
<dbReference type="CDD" id="cd09010">
    <property type="entry name" value="MTAP_SsMTAPII_like_MTIP"/>
    <property type="match status" value="1"/>
</dbReference>
<protein>
    <recommendedName>
        <fullName evidence="3">Purine nucleoside phosphorylase</fullName>
        <shortName evidence="3">PNP</shortName>
        <ecNumber evidence="3">2.4.2.1</ecNumber>
    </recommendedName>
</protein>
<feature type="site" description="Important for substrate specificity" evidence="3">
    <location>
        <position position="172"/>
    </location>
</feature>
<comment type="subunit">
    <text evidence="3">Homohexamer. Dimer of a homotrimer.</text>
</comment>
<feature type="binding site" evidence="3">
    <location>
        <begin position="57"/>
        <end position="58"/>
    </location>
    <ligand>
        <name>phosphate</name>
        <dbReference type="ChEBI" id="CHEBI:43474"/>
    </ligand>
</feature>
<dbReference type="SUPFAM" id="SSF53167">
    <property type="entry name" value="Purine and uridine phosphorylases"/>
    <property type="match status" value="1"/>
</dbReference>
<dbReference type="GO" id="GO:0005829">
    <property type="term" value="C:cytosol"/>
    <property type="evidence" value="ECO:0007669"/>
    <property type="project" value="TreeGrafter"/>
</dbReference>
<feature type="binding site" evidence="3">
    <location>
        <position position="191"/>
    </location>
    <ligand>
        <name>phosphate</name>
        <dbReference type="ChEBI" id="CHEBI:43474"/>
    </ligand>
</feature>
<dbReference type="GO" id="GO:0017061">
    <property type="term" value="F:S-methyl-5-thioadenosine phosphorylase activity"/>
    <property type="evidence" value="ECO:0007669"/>
    <property type="project" value="InterPro"/>
</dbReference>
<dbReference type="HAMAP" id="MF_01963">
    <property type="entry name" value="MTAP"/>
    <property type="match status" value="1"/>
</dbReference>
<gene>
    <name evidence="5" type="ORF">GFD30_11510</name>
</gene>
<name>A0A6L5G9D6_9ACTN</name>
<keyword evidence="2 3" id="KW-0808">Transferase</keyword>
<keyword evidence="3" id="KW-0660">Purine salvage</keyword>
<feature type="binding site" evidence="3">
    <location>
        <position position="190"/>
    </location>
    <ligand>
        <name>substrate</name>
    </ligand>
</feature>
<dbReference type="Proteomes" id="UP000477750">
    <property type="component" value="Unassembled WGS sequence"/>
</dbReference>
<evidence type="ECO:0000259" key="4">
    <source>
        <dbReference type="Pfam" id="PF01048"/>
    </source>
</evidence>
<feature type="domain" description="Nucleoside phosphorylase" evidence="4">
    <location>
        <begin position="10"/>
        <end position="250"/>
    </location>
</feature>
<keyword evidence="6" id="KW-1185">Reference proteome</keyword>
<organism evidence="5 6">
    <name type="scientific">Glycomyces albidus</name>
    <dbReference type="NCBI Taxonomy" id="2656774"/>
    <lineage>
        <taxon>Bacteria</taxon>
        <taxon>Bacillati</taxon>
        <taxon>Actinomycetota</taxon>
        <taxon>Actinomycetes</taxon>
        <taxon>Glycomycetales</taxon>
        <taxon>Glycomycetaceae</taxon>
        <taxon>Glycomyces</taxon>
    </lineage>
</organism>
<reference evidence="5 6" key="1">
    <citation type="submission" date="2019-10" db="EMBL/GenBank/DDBJ databases">
        <title>Glycomyces albidus sp. nov., a novel actinomycete isolated from rhizosphere soil of wheat (Triticum aestivum L.).</title>
        <authorList>
            <person name="Qian L."/>
        </authorList>
    </citation>
    <scope>NUCLEOTIDE SEQUENCE [LARGE SCALE GENOMIC DNA]</scope>
    <source>
        <strain evidence="5 6">NEAU-7082</strain>
    </source>
</reference>
<dbReference type="PANTHER" id="PTHR42679">
    <property type="entry name" value="S-METHYL-5'-THIOADENOSINE PHOSPHORYLASE"/>
    <property type="match status" value="1"/>
</dbReference>
<dbReference type="GO" id="GO:0019509">
    <property type="term" value="P:L-methionine salvage from methylthioadenosine"/>
    <property type="evidence" value="ECO:0007669"/>
    <property type="project" value="TreeGrafter"/>
</dbReference>
<dbReference type="InterPro" id="IPR000845">
    <property type="entry name" value="Nucleoside_phosphorylase_d"/>
</dbReference>
<comment type="catalytic activity">
    <reaction evidence="3">
        <text>a purine D-ribonucleoside + phosphate = a purine nucleobase + alpha-D-ribose 1-phosphate</text>
        <dbReference type="Rhea" id="RHEA:19805"/>
        <dbReference type="ChEBI" id="CHEBI:26386"/>
        <dbReference type="ChEBI" id="CHEBI:43474"/>
        <dbReference type="ChEBI" id="CHEBI:57720"/>
        <dbReference type="ChEBI" id="CHEBI:142355"/>
        <dbReference type="EC" id="2.4.2.1"/>
    </reaction>
</comment>
<dbReference type="EMBL" id="WIAO01000012">
    <property type="protein sequence ID" value="MQM26193.1"/>
    <property type="molecule type" value="Genomic_DNA"/>
</dbReference>
<evidence type="ECO:0000313" key="6">
    <source>
        <dbReference type="Proteomes" id="UP000477750"/>
    </source>
</evidence>
<feature type="site" description="Important for substrate specificity" evidence="3">
    <location>
        <position position="230"/>
    </location>
</feature>
<evidence type="ECO:0000313" key="5">
    <source>
        <dbReference type="EMBL" id="MQM26193.1"/>
    </source>
</evidence>
<evidence type="ECO:0000256" key="2">
    <source>
        <dbReference type="ARBA" id="ARBA00022679"/>
    </source>
</evidence>
<dbReference type="InterPro" id="IPR010044">
    <property type="entry name" value="MTAP"/>
</dbReference>
<feature type="binding site" evidence="3">
    <location>
        <position position="17"/>
    </location>
    <ligand>
        <name>phosphate</name>
        <dbReference type="ChEBI" id="CHEBI:43474"/>
    </ligand>
</feature>
<sequence>MNDQDRPRADIGVFGGSGFYSLAAEAETVKIETAWGPPSAPVAVAAFGSVRVAFLPRHGTGHRIPPHRVNYRANVDAMRQLGVRALVSPFAAGSLRPEIRPGEFVVCDQLVDRTWGRDSTFYDEFDDGPVHIPFAEPYDPRLRRIVLDAAAEVGAAAHDGGTVVVVNGPRFSTRAESRWHRESGWHVVNMTQSPEAPLAMEAGIPFVGIALVTDYDAGLDEDPGVEPVSQEAVFAVFEANLHKVRELLDAAIPRLAA</sequence>
<comment type="miscellaneous">
    <text evidence="3">Although this enzyme belongs to the family of MTA phosphorylases based on sequence homology, it lacks several conserved amino acids in the substrate binding pocket that confer specificity towards MTA.</text>
</comment>
<dbReference type="NCBIfam" id="NF005876">
    <property type="entry name" value="PRK07823.1"/>
    <property type="match status" value="1"/>
</dbReference>
<dbReference type="Gene3D" id="3.40.50.1580">
    <property type="entry name" value="Nucleoside phosphorylase domain"/>
    <property type="match status" value="1"/>
</dbReference>
<comment type="caution">
    <text evidence="3">Lacks conserved residue(s) required for the propagation of feature annotation.</text>
</comment>
<comment type="caution">
    <text evidence="5">The sequence shown here is derived from an EMBL/GenBank/DDBJ whole genome shotgun (WGS) entry which is preliminary data.</text>
</comment>
<proteinExistence type="inferred from homology"/>
<accession>A0A6L5G9D6</accession>